<dbReference type="AlphaFoldDB" id="A0A9P9KV78"/>
<evidence type="ECO:0000313" key="4">
    <source>
        <dbReference type="EMBL" id="KAH7269146.1"/>
    </source>
</evidence>
<dbReference type="Gene3D" id="4.10.240.10">
    <property type="entry name" value="Zn(2)-C6 fungal-type DNA-binding domain"/>
    <property type="match status" value="1"/>
</dbReference>
<feature type="compositionally biased region" description="Polar residues" evidence="2">
    <location>
        <begin position="88"/>
        <end position="105"/>
    </location>
</feature>
<sequence length="134" mass="15065">MARKKRPYVPKIVGCQQCLLRRIHCTREEPACQKCVKAGLECSGLNYRVEKLGLKPLPPRSTKQPRENDNSVNSGQGSGIEIRVIQSPLANQGQPDDQRIPPSQSTVRVKYRVKVRNLSNLVLVLTPVYCPVFQ</sequence>
<dbReference type="GO" id="GO:0008270">
    <property type="term" value="F:zinc ion binding"/>
    <property type="evidence" value="ECO:0007669"/>
    <property type="project" value="InterPro"/>
</dbReference>
<dbReference type="SMART" id="SM00066">
    <property type="entry name" value="GAL4"/>
    <property type="match status" value="1"/>
</dbReference>
<dbReference type="InterPro" id="IPR036864">
    <property type="entry name" value="Zn2-C6_fun-type_DNA-bd_sf"/>
</dbReference>
<dbReference type="PROSITE" id="PS50048">
    <property type="entry name" value="ZN2_CY6_FUNGAL_2"/>
    <property type="match status" value="1"/>
</dbReference>
<evidence type="ECO:0000256" key="2">
    <source>
        <dbReference type="SAM" id="MobiDB-lite"/>
    </source>
</evidence>
<comment type="caution">
    <text evidence="4">The sequence shown here is derived from an EMBL/GenBank/DDBJ whole genome shotgun (WGS) entry which is preliminary data.</text>
</comment>
<reference evidence="4" key="1">
    <citation type="journal article" date="2021" name="Nat. Commun.">
        <title>Genetic determinants of endophytism in the Arabidopsis root mycobiome.</title>
        <authorList>
            <person name="Mesny F."/>
            <person name="Miyauchi S."/>
            <person name="Thiergart T."/>
            <person name="Pickel B."/>
            <person name="Atanasova L."/>
            <person name="Karlsson M."/>
            <person name="Huettel B."/>
            <person name="Barry K.W."/>
            <person name="Haridas S."/>
            <person name="Chen C."/>
            <person name="Bauer D."/>
            <person name="Andreopoulos W."/>
            <person name="Pangilinan J."/>
            <person name="LaButti K."/>
            <person name="Riley R."/>
            <person name="Lipzen A."/>
            <person name="Clum A."/>
            <person name="Drula E."/>
            <person name="Henrissat B."/>
            <person name="Kohler A."/>
            <person name="Grigoriev I.V."/>
            <person name="Martin F.M."/>
            <person name="Hacquard S."/>
        </authorList>
    </citation>
    <scope>NUCLEOTIDE SEQUENCE</scope>
    <source>
        <strain evidence="4">MPI-CAGE-AT-0023</strain>
    </source>
</reference>
<dbReference type="SUPFAM" id="SSF57701">
    <property type="entry name" value="Zn2/Cys6 DNA-binding domain"/>
    <property type="match status" value="1"/>
</dbReference>
<dbReference type="OrthoDB" id="5386330at2759"/>
<gene>
    <name evidence="4" type="ORF">BKA55DRAFT_682237</name>
</gene>
<feature type="region of interest" description="Disordered" evidence="2">
    <location>
        <begin position="86"/>
        <end position="105"/>
    </location>
</feature>
<keyword evidence="5" id="KW-1185">Reference proteome</keyword>
<name>A0A9P9KV78_FUSRE</name>
<evidence type="ECO:0000313" key="5">
    <source>
        <dbReference type="Proteomes" id="UP000720189"/>
    </source>
</evidence>
<evidence type="ECO:0000259" key="3">
    <source>
        <dbReference type="PROSITE" id="PS50048"/>
    </source>
</evidence>
<dbReference type="GeneID" id="70228263"/>
<feature type="region of interest" description="Disordered" evidence="2">
    <location>
        <begin position="53"/>
        <end position="78"/>
    </location>
</feature>
<evidence type="ECO:0000256" key="1">
    <source>
        <dbReference type="ARBA" id="ARBA00023242"/>
    </source>
</evidence>
<dbReference type="Proteomes" id="UP000720189">
    <property type="component" value="Unassembled WGS sequence"/>
</dbReference>
<dbReference type="RefSeq" id="XP_046055914.1">
    <property type="nucleotide sequence ID" value="XM_046198309.1"/>
</dbReference>
<proteinExistence type="predicted"/>
<protein>
    <recommendedName>
        <fullName evidence="3">Zn(2)-C6 fungal-type domain-containing protein</fullName>
    </recommendedName>
</protein>
<dbReference type="GO" id="GO:0000981">
    <property type="term" value="F:DNA-binding transcription factor activity, RNA polymerase II-specific"/>
    <property type="evidence" value="ECO:0007669"/>
    <property type="project" value="InterPro"/>
</dbReference>
<accession>A0A9P9KV78</accession>
<dbReference type="Pfam" id="PF00172">
    <property type="entry name" value="Zn_clus"/>
    <property type="match status" value="1"/>
</dbReference>
<keyword evidence="1" id="KW-0539">Nucleus</keyword>
<dbReference type="CDD" id="cd00067">
    <property type="entry name" value="GAL4"/>
    <property type="match status" value="1"/>
</dbReference>
<dbReference type="EMBL" id="JAGMUX010000001">
    <property type="protein sequence ID" value="KAH7269146.1"/>
    <property type="molecule type" value="Genomic_DNA"/>
</dbReference>
<feature type="domain" description="Zn(2)-C6 fungal-type" evidence="3">
    <location>
        <begin position="14"/>
        <end position="43"/>
    </location>
</feature>
<organism evidence="4 5">
    <name type="scientific">Fusarium redolens</name>
    <dbReference type="NCBI Taxonomy" id="48865"/>
    <lineage>
        <taxon>Eukaryota</taxon>
        <taxon>Fungi</taxon>
        <taxon>Dikarya</taxon>
        <taxon>Ascomycota</taxon>
        <taxon>Pezizomycotina</taxon>
        <taxon>Sordariomycetes</taxon>
        <taxon>Hypocreomycetidae</taxon>
        <taxon>Hypocreales</taxon>
        <taxon>Nectriaceae</taxon>
        <taxon>Fusarium</taxon>
        <taxon>Fusarium redolens species complex</taxon>
    </lineage>
</organism>
<dbReference type="InterPro" id="IPR001138">
    <property type="entry name" value="Zn2Cys6_DnaBD"/>
</dbReference>